<sequence length="71" mass="7404">MDNGNVKDTPSATPARSVNPTPAAQRALAEAEARRREAALVPSAPGEINGRGGLDPARFGDWEVNGIACDF</sequence>
<evidence type="ECO:0000313" key="4">
    <source>
        <dbReference type="Proteomes" id="UP000192872"/>
    </source>
</evidence>
<evidence type="ECO:0008006" key="5">
    <source>
        <dbReference type="Google" id="ProtNLM"/>
    </source>
</evidence>
<dbReference type="STRING" id="1827387.A4S15_08200"/>
<evidence type="ECO:0000256" key="1">
    <source>
        <dbReference type="ARBA" id="ARBA00005701"/>
    </source>
</evidence>
<accession>A0A1W9HY39</accession>
<feature type="compositionally biased region" description="Basic and acidic residues" evidence="2">
    <location>
        <begin position="29"/>
        <end position="38"/>
    </location>
</feature>
<dbReference type="EMBL" id="LWDL01000013">
    <property type="protein sequence ID" value="OQW52375.1"/>
    <property type="molecule type" value="Genomic_DNA"/>
</dbReference>
<reference evidence="3 4" key="1">
    <citation type="journal article" date="2017" name="Water Res.">
        <title>Comammox in drinking water systems.</title>
        <authorList>
            <person name="Wang Y."/>
            <person name="Ma L."/>
            <person name="Mao Y."/>
            <person name="Jiang X."/>
            <person name="Xia Y."/>
            <person name="Yu K."/>
            <person name="Li B."/>
            <person name="Zhang T."/>
        </authorList>
    </citation>
    <scope>NUCLEOTIDE SEQUENCE [LARGE SCALE GENOMIC DNA]</scope>
    <source>
        <strain evidence="3">SG_bin8</strain>
    </source>
</reference>
<dbReference type="AlphaFoldDB" id="A0A1W9HY39"/>
<dbReference type="RefSeq" id="WP_376802283.1">
    <property type="nucleotide sequence ID" value="NZ_DBNB01000034.1"/>
</dbReference>
<evidence type="ECO:0000256" key="2">
    <source>
        <dbReference type="SAM" id="MobiDB-lite"/>
    </source>
</evidence>
<dbReference type="InterPro" id="IPR012875">
    <property type="entry name" value="SDHF4"/>
</dbReference>
<protein>
    <recommendedName>
        <fullName evidence="5">Dihydrodipicolinate reductase</fullName>
    </recommendedName>
</protein>
<dbReference type="Proteomes" id="UP000192872">
    <property type="component" value="Unassembled WGS sequence"/>
</dbReference>
<evidence type="ECO:0000313" key="3">
    <source>
        <dbReference type="EMBL" id="OQW52375.1"/>
    </source>
</evidence>
<comment type="similarity">
    <text evidence="1">Belongs to the SDHAF4 family.</text>
</comment>
<name>A0A1W9HY39_9HYPH</name>
<gene>
    <name evidence="3" type="ORF">A4S15_08200</name>
</gene>
<proteinExistence type="inferred from homology"/>
<feature type="region of interest" description="Disordered" evidence="2">
    <location>
        <begin position="1"/>
        <end position="59"/>
    </location>
</feature>
<organism evidence="3 4">
    <name type="scientific">Candidatus Raskinella chloraquaticus</name>
    <dbReference type="NCBI Taxonomy" id="1951219"/>
    <lineage>
        <taxon>Bacteria</taxon>
        <taxon>Pseudomonadati</taxon>
        <taxon>Pseudomonadota</taxon>
        <taxon>Alphaproteobacteria</taxon>
        <taxon>Hyphomicrobiales</taxon>
        <taxon>Phreatobacteraceae</taxon>
        <taxon>Candidatus Raskinella</taxon>
    </lineage>
</organism>
<comment type="caution">
    <text evidence="3">The sequence shown here is derived from an EMBL/GenBank/DDBJ whole genome shotgun (WGS) entry which is preliminary data.</text>
</comment>
<dbReference type="Pfam" id="PF07896">
    <property type="entry name" value="DUF1674"/>
    <property type="match status" value="1"/>
</dbReference>
<feature type="compositionally biased region" description="Polar residues" evidence="2">
    <location>
        <begin position="1"/>
        <end position="22"/>
    </location>
</feature>